<dbReference type="SUPFAM" id="SSF159888">
    <property type="entry name" value="YdhG-like"/>
    <property type="match status" value="1"/>
</dbReference>
<reference evidence="2 3" key="1">
    <citation type="submission" date="2021-02" db="EMBL/GenBank/DDBJ databases">
        <title>Streptomyces spirodelae sp. nov., isolated from duckweed.</title>
        <authorList>
            <person name="Saimee Y."/>
            <person name="Duangmal K."/>
        </authorList>
    </citation>
    <scope>NUCLEOTIDE SEQUENCE [LARGE SCALE GENOMIC DNA]</scope>
    <source>
        <strain evidence="2 3">DSM 42105</strain>
    </source>
</reference>
<dbReference type="GeneID" id="96256993"/>
<keyword evidence="3" id="KW-1185">Reference proteome</keyword>
<feature type="compositionally biased region" description="Basic and acidic residues" evidence="1">
    <location>
        <begin position="14"/>
        <end position="36"/>
    </location>
</feature>
<gene>
    <name evidence="2" type="ORF">JW613_00150</name>
</gene>
<sequence length="106" mass="11673">MTRSGTSTYEGFTAEERAAVKGHAQEQKEAARRTSRVEQATGAERDEREEIAVIQGSDRITTERAHAVVRADAPVLAPRLWYGMPAYALDNKVVCFFQSAAPFKAS</sequence>
<dbReference type="Proteomes" id="UP000721954">
    <property type="component" value="Unassembled WGS sequence"/>
</dbReference>
<dbReference type="RefSeq" id="WP_209208630.1">
    <property type="nucleotide sequence ID" value="NZ_JAFFZM010000001.1"/>
</dbReference>
<name>A0ABS3XMU7_9ACTN</name>
<evidence type="ECO:0000313" key="2">
    <source>
        <dbReference type="EMBL" id="MBO8196730.1"/>
    </source>
</evidence>
<feature type="region of interest" description="Disordered" evidence="1">
    <location>
        <begin position="1"/>
        <end position="49"/>
    </location>
</feature>
<evidence type="ECO:0000313" key="3">
    <source>
        <dbReference type="Proteomes" id="UP000721954"/>
    </source>
</evidence>
<accession>A0ABS3XMU7</accession>
<organism evidence="2 3">
    <name type="scientific">Streptomyces smyrnaeus</name>
    <dbReference type="NCBI Taxonomy" id="1387713"/>
    <lineage>
        <taxon>Bacteria</taxon>
        <taxon>Bacillati</taxon>
        <taxon>Actinomycetota</taxon>
        <taxon>Actinomycetes</taxon>
        <taxon>Kitasatosporales</taxon>
        <taxon>Streptomycetaceae</taxon>
        <taxon>Streptomyces</taxon>
    </lineage>
</organism>
<proteinExistence type="predicted"/>
<protein>
    <submittedName>
        <fullName evidence="2">Uncharacterized protein</fullName>
    </submittedName>
</protein>
<dbReference type="EMBL" id="JAFFZM010000001">
    <property type="protein sequence ID" value="MBO8196730.1"/>
    <property type="molecule type" value="Genomic_DNA"/>
</dbReference>
<comment type="caution">
    <text evidence="2">The sequence shown here is derived from an EMBL/GenBank/DDBJ whole genome shotgun (WGS) entry which is preliminary data.</text>
</comment>
<feature type="compositionally biased region" description="Polar residues" evidence="1">
    <location>
        <begin position="1"/>
        <end position="10"/>
    </location>
</feature>
<evidence type="ECO:0000256" key="1">
    <source>
        <dbReference type="SAM" id="MobiDB-lite"/>
    </source>
</evidence>